<evidence type="ECO:0008006" key="3">
    <source>
        <dbReference type="Google" id="ProtNLM"/>
    </source>
</evidence>
<evidence type="ECO:0000313" key="2">
    <source>
        <dbReference type="Proteomes" id="UP001222027"/>
    </source>
</evidence>
<organism evidence="1 2">
    <name type="scientific">Ensete ventricosum</name>
    <name type="common">Abyssinian banana</name>
    <name type="synonym">Musa ensete</name>
    <dbReference type="NCBI Taxonomy" id="4639"/>
    <lineage>
        <taxon>Eukaryota</taxon>
        <taxon>Viridiplantae</taxon>
        <taxon>Streptophyta</taxon>
        <taxon>Embryophyta</taxon>
        <taxon>Tracheophyta</taxon>
        <taxon>Spermatophyta</taxon>
        <taxon>Magnoliopsida</taxon>
        <taxon>Liliopsida</taxon>
        <taxon>Zingiberales</taxon>
        <taxon>Musaceae</taxon>
        <taxon>Ensete</taxon>
    </lineage>
</organism>
<keyword evidence="2" id="KW-1185">Reference proteome</keyword>
<dbReference type="Proteomes" id="UP001222027">
    <property type="component" value="Unassembled WGS sequence"/>
</dbReference>
<comment type="caution">
    <text evidence="1">The sequence shown here is derived from an EMBL/GenBank/DDBJ whole genome shotgun (WGS) entry which is preliminary data.</text>
</comment>
<name>A0AAV8PVQ0_ENSVE</name>
<reference evidence="1 2" key="1">
    <citation type="submission" date="2022-12" db="EMBL/GenBank/DDBJ databases">
        <title>Chromosome-scale assembly of the Ensete ventricosum genome.</title>
        <authorList>
            <person name="Dussert Y."/>
            <person name="Stocks J."/>
            <person name="Wendawek A."/>
            <person name="Woldeyes F."/>
            <person name="Nichols R.A."/>
            <person name="Borrell J.S."/>
        </authorList>
    </citation>
    <scope>NUCLEOTIDE SEQUENCE [LARGE SCALE GENOMIC DNA]</scope>
    <source>
        <strain evidence="2">cv. Maze</strain>
        <tissue evidence="1">Seeds</tissue>
    </source>
</reference>
<dbReference type="AlphaFoldDB" id="A0AAV8PVQ0"/>
<protein>
    <recommendedName>
        <fullName evidence="3">Secreted protein</fullName>
    </recommendedName>
</protein>
<gene>
    <name evidence="1" type="ORF">OPV22_027560</name>
</gene>
<accession>A0AAV8PVQ0</accession>
<dbReference type="EMBL" id="JAQQAF010000008">
    <property type="protein sequence ID" value="KAJ8465008.1"/>
    <property type="molecule type" value="Genomic_DNA"/>
</dbReference>
<sequence length="78" mass="9212">MNHLLMNLEQLELVAVLSILRALSVHWRCKKQEGCLWDQTRTSSRRKKAERSILLCFFLTNFDDISRKIAELAFFTLN</sequence>
<evidence type="ECO:0000313" key="1">
    <source>
        <dbReference type="EMBL" id="KAJ8465008.1"/>
    </source>
</evidence>
<proteinExistence type="predicted"/>